<evidence type="ECO:0000259" key="2">
    <source>
        <dbReference type="Pfam" id="PF12695"/>
    </source>
</evidence>
<dbReference type="OrthoDB" id="9780932at2"/>
<keyword evidence="4" id="KW-1185">Reference proteome</keyword>
<dbReference type="Proteomes" id="UP000007947">
    <property type="component" value="Chromosome"/>
</dbReference>
<proteinExistence type="predicted"/>
<evidence type="ECO:0000256" key="1">
    <source>
        <dbReference type="SAM" id="Phobius"/>
    </source>
</evidence>
<dbReference type="HOGENOM" id="CLU_077889_0_0_11"/>
<dbReference type="AlphaFoldDB" id="F5XE68"/>
<reference evidence="3 4" key="1">
    <citation type="submission" date="2011-05" db="EMBL/GenBank/DDBJ databases">
        <title>Whole genome sequence of Microlunatus phosphovorus NM-1.</title>
        <authorList>
            <person name="Hosoyama A."/>
            <person name="Sasaki K."/>
            <person name="Harada T."/>
            <person name="Igarashi R."/>
            <person name="Kawakoshi A."/>
            <person name="Sasagawa M."/>
            <person name="Fukada J."/>
            <person name="Nakamura S."/>
            <person name="Katano Y."/>
            <person name="Hanada S."/>
            <person name="Kamagata Y."/>
            <person name="Nakamura N."/>
            <person name="Yamazaki S."/>
            <person name="Fujita N."/>
        </authorList>
    </citation>
    <scope>NUCLEOTIDE SEQUENCE [LARGE SCALE GENOMIC DNA]</scope>
    <source>
        <strain evidence="4">ATCC 700054 / DSM 10555 / JCM 9379 / NBRC 101784 / NCIMB 13414 / VKM Ac-1990 / NM-1</strain>
    </source>
</reference>
<dbReference type="EMBL" id="AP012204">
    <property type="protein sequence ID" value="BAK37616.1"/>
    <property type="molecule type" value="Genomic_DNA"/>
</dbReference>
<keyword evidence="1" id="KW-0472">Membrane</keyword>
<dbReference type="Pfam" id="PF12695">
    <property type="entry name" value="Abhydrolase_5"/>
    <property type="match status" value="1"/>
</dbReference>
<name>F5XE68_MICPN</name>
<dbReference type="Gene3D" id="3.40.50.1820">
    <property type="entry name" value="alpha/beta hydrolase"/>
    <property type="match status" value="1"/>
</dbReference>
<dbReference type="SUPFAM" id="SSF53474">
    <property type="entry name" value="alpha/beta-Hydrolases"/>
    <property type="match status" value="1"/>
</dbReference>
<feature type="transmembrane region" description="Helical" evidence="1">
    <location>
        <begin position="44"/>
        <end position="64"/>
    </location>
</feature>
<accession>F5XE68</accession>
<dbReference type="InterPro" id="IPR029059">
    <property type="entry name" value="AB_hydrolase_5"/>
</dbReference>
<evidence type="ECO:0000313" key="3">
    <source>
        <dbReference type="EMBL" id="BAK37616.1"/>
    </source>
</evidence>
<feature type="transmembrane region" description="Helical" evidence="1">
    <location>
        <begin position="100"/>
        <end position="120"/>
    </location>
</feature>
<organism evidence="3 4">
    <name type="scientific">Microlunatus phosphovorus (strain ATCC 700054 / DSM 10555 / JCM 9379 / NBRC 101784 / NCIMB 13414 / VKM Ac-1990 / NM-1)</name>
    <dbReference type="NCBI Taxonomy" id="1032480"/>
    <lineage>
        <taxon>Bacteria</taxon>
        <taxon>Bacillati</taxon>
        <taxon>Actinomycetota</taxon>
        <taxon>Actinomycetes</taxon>
        <taxon>Propionibacteriales</taxon>
        <taxon>Propionibacteriaceae</taxon>
        <taxon>Microlunatus</taxon>
    </lineage>
</organism>
<keyword evidence="1" id="KW-1133">Transmembrane helix</keyword>
<protein>
    <recommendedName>
        <fullName evidence="2">Alpha/beta hydrolase fold-5 domain-containing protein</fullName>
    </recommendedName>
</protein>
<feature type="domain" description="Alpha/beta hydrolase fold-5" evidence="2">
    <location>
        <begin position="167"/>
        <end position="327"/>
    </location>
</feature>
<sequence length="348" mass="37009">MSLPGTTSRIALSLCWLPVGIAMVGVSVWLLWSRWSVLLNGQPAMLATCIVLGFTGIIALFWAFGSLTVGARYDAYVDDDSDVPRRRTSEQLRRRARVRIALGVPALVICVIATVGMAWARPAAATPVAIAAMRSGDGVQVSDRLAWYEMKKVTKNAKGQTVQPQAGLIFVPAPRVDPRAYANVLRPIAEAGYLVAIVKPAYGVALPNDGTAKTVIDNHSEIRYWAMGGHDSGGAVAAAFADSNPVIGLLLYASAPGNELVRNDLITTSISGSADGLVSPGDIAEGKPNLPEATRYVVIEGGYHAYFGDYGQQSGDGAPTISRQEAQDQIRQATLEFMNSLAPKPKSK</sequence>
<keyword evidence="1" id="KW-0812">Transmembrane</keyword>
<feature type="transmembrane region" description="Helical" evidence="1">
    <location>
        <begin position="12"/>
        <end position="32"/>
    </location>
</feature>
<dbReference type="InterPro" id="IPR029058">
    <property type="entry name" value="AB_hydrolase_fold"/>
</dbReference>
<dbReference type="RefSeq" id="WP_013865447.1">
    <property type="nucleotide sequence ID" value="NC_015635.1"/>
</dbReference>
<gene>
    <name evidence="3" type="ordered locus">MLP_46020</name>
</gene>
<dbReference type="KEGG" id="mph:MLP_46020"/>
<evidence type="ECO:0000313" key="4">
    <source>
        <dbReference type="Proteomes" id="UP000007947"/>
    </source>
</evidence>
<dbReference type="eggNOG" id="COG1073">
    <property type="taxonomic scope" value="Bacteria"/>
</dbReference>
<dbReference type="STRING" id="1032480.MLP_46020"/>
<dbReference type="GO" id="GO:0016787">
    <property type="term" value="F:hydrolase activity"/>
    <property type="evidence" value="ECO:0007669"/>
    <property type="project" value="InterPro"/>
</dbReference>